<accession>A0ABP8IYK0</accession>
<sequence length="944" mass="104367">MKILRLLGLLLLLISGAVQAQVVTTQPVFFRETDPVTIIFDASQGNGALAGFTGPVYIWTGVVTNLSATNTSWRHVKSPSFGTADPAAEMTSLGNNRWSITFTPRTFYPVPANETILRLGMIFKNANGSIVGRASDGGDIFVDVFQGGYAVRITSPPSGGNPQFVASGTTVNVTGVASSSASQLSLLLNNVQVGQQANAGSISANITLSQSGRNVVRLRGTSSALSASDSVVFIVRPAVTTAALPAGTKDGITYLSSTSVRLKLTAPGKQFVYVLGEFNNWQAQQATYMNRTPDGNDWWVDITGLTPGQEYAYQYLVDGELRVADPYAEKILDPNNDRFIPAVTYPNLKPYPTGQTSGIVSVLQTNQTPYQWTTTGYTRPKKTDLVLYELHLRDFIARHDYQTLRDTLDYLQRLGINAIELMPVNEFEGNDSWGYNPSFYFAPDKYYGTKNELKRLIDECHRRGMAVVLDMVLNHSFGQSPMVQMYFDGTRPTANSPWFNRDATHPFNVGYDFNHESPFTRYFSKRVMEFWLQEYRIDGYRFDLSKGFTQRNTPNDVGAWGAYDQSRINIWLDYHSHLTSVDPNVFNILEHFADNSEERVLADAGMMLWGNMTHNYNEATMGYLAQSDFGGVYHGARNWSQPNLVGYMESHDEERLMYKNLTFGNQANPAHNVRDLNVGLARNEAAAAFFFTVPGPKMIWQFGELGYDFSINACPNGTIDPNCRVANKPIRWDYQQNANRQRLYNVYRNLITLRTTQPVFENPTTYVQRLSGAAKSIHLSDANLSVAILGNFDVTSTTIDPRFQSTGKWYNYMTGDSITVTNTNALLTLQPGEYRVFTSRRITRPAVITTTRAARQAAALGLSVAPNPAQATATVRLTLSSAAPVQVSVTNVIGSEVRRITLPGRQAAGTVEVGLPLQGLAPGLYLVKVQAGTASATTRLLVQP</sequence>
<dbReference type="SMART" id="SM00642">
    <property type="entry name" value="Aamy"/>
    <property type="match status" value="1"/>
</dbReference>
<name>A0ABP8IYK0_9BACT</name>
<dbReference type="InterPro" id="IPR014756">
    <property type="entry name" value="Ig_E-set"/>
</dbReference>
<dbReference type="CDD" id="cd11350">
    <property type="entry name" value="AmyAc_4"/>
    <property type="match status" value="1"/>
</dbReference>
<dbReference type="InterPro" id="IPR013783">
    <property type="entry name" value="Ig-like_fold"/>
</dbReference>
<organism evidence="4 5">
    <name type="scientific">Hymenobacter koreensis</name>
    <dbReference type="NCBI Taxonomy" id="1084523"/>
    <lineage>
        <taxon>Bacteria</taxon>
        <taxon>Pseudomonadati</taxon>
        <taxon>Bacteroidota</taxon>
        <taxon>Cytophagia</taxon>
        <taxon>Cytophagales</taxon>
        <taxon>Hymenobacteraceae</taxon>
        <taxon>Hymenobacter</taxon>
    </lineage>
</organism>
<dbReference type="PANTHER" id="PTHR43002">
    <property type="entry name" value="GLYCOGEN DEBRANCHING ENZYME"/>
    <property type="match status" value="1"/>
</dbReference>
<dbReference type="InterPro" id="IPR004193">
    <property type="entry name" value="Glyco_hydro_13_N"/>
</dbReference>
<dbReference type="InterPro" id="IPR006047">
    <property type="entry name" value="GH13_cat_dom"/>
</dbReference>
<protein>
    <recommendedName>
        <fullName evidence="3">Glycosyl hydrolase family 13 catalytic domain-containing protein</fullName>
    </recommendedName>
</protein>
<dbReference type="InterPro" id="IPR032522">
    <property type="entry name" value="DUF4961"/>
</dbReference>
<comment type="similarity">
    <text evidence="1">Belongs to the glycosyl hydrolase 13 family.</text>
</comment>
<evidence type="ECO:0000256" key="1">
    <source>
        <dbReference type="ARBA" id="ARBA00008061"/>
    </source>
</evidence>
<dbReference type="SUPFAM" id="SSF51445">
    <property type="entry name" value="(Trans)glycosidases"/>
    <property type="match status" value="1"/>
</dbReference>
<feature type="domain" description="Glycosyl hydrolase family 13 catalytic" evidence="3">
    <location>
        <begin position="389"/>
        <end position="754"/>
    </location>
</feature>
<dbReference type="SUPFAM" id="SSF81296">
    <property type="entry name" value="E set domains"/>
    <property type="match status" value="1"/>
</dbReference>
<evidence type="ECO:0000313" key="5">
    <source>
        <dbReference type="Proteomes" id="UP001500454"/>
    </source>
</evidence>
<gene>
    <name evidence="4" type="ORF">GCM10023186_18310</name>
</gene>
<dbReference type="EMBL" id="BAABHA010000004">
    <property type="protein sequence ID" value="GAA4380211.1"/>
    <property type="molecule type" value="Genomic_DNA"/>
</dbReference>
<proteinExistence type="inferred from homology"/>
<dbReference type="Pfam" id="PF00128">
    <property type="entry name" value="Alpha-amylase"/>
    <property type="match status" value="1"/>
</dbReference>
<dbReference type="Gene3D" id="3.20.20.80">
    <property type="entry name" value="Glycosidases"/>
    <property type="match status" value="1"/>
</dbReference>
<dbReference type="InterPro" id="IPR026444">
    <property type="entry name" value="Secre_tail"/>
</dbReference>
<dbReference type="Gene3D" id="2.60.40.10">
    <property type="entry name" value="Immunoglobulins"/>
    <property type="match status" value="1"/>
</dbReference>
<comment type="caution">
    <text evidence="4">The sequence shown here is derived from an EMBL/GenBank/DDBJ whole genome shotgun (WGS) entry which is preliminary data.</text>
</comment>
<feature type="chain" id="PRO_5045274738" description="Glycosyl hydrolase family 13 catalytic domain-containing protein" evidence="2">
    <location>
        <begin position="21"/>
        <end position="944"/>
    </location>
</feature>
<evidence type="ECO:0000259" key="3">
    <source>
        <dbReference type="SMART" id="SM00642"/>
    </source>
</evidence>
<dbReference type="InterPro" id="IPR017853">
    <property type="entry name" value="GH"/>
</dbReference>
<dbReference type="Pfam" id="PF16328">
    <property type="entry name" value="DUF4961"/>
    <property type="match status" value="1"/>
</dbReference>
<reference evidence="5" key="1">
    <citation type="journal article" date="2019" name="Int. J. Syst. Evol. Microbiol.">
        <title>The Global Catalogue of Microorganisms (GCM) 10K type strain sequencing project: providing services to taxonomists for standard genome sequencing and annotation.</title>
        <authorList>
            <consortium name="The Broad Institute Genomics Platform"/>
            <consortium name="The Broad Institute Genome Sequencing Center for Infectious Disease"/>
            <person name="Wu L."/>
            <person name="Ma J."/>
        </authorList>
    </citation>
    <scope>NUCLEOTIDE SEQUENCE [LARGE SCALE GENOMIC DNA]</scope>
    <source>
        <strain evidence="5">JCM 17924</strain>
    </source>
</reference>
<dbReference type="Proteomes" id="UP001500454">
    <property type="component" value="Unassembled WGS sequence"/>
</dbReference>
<dbReference type="RefSeq" id="WP_345223479.1">
    <property type="nucleotide sequence ID" value="NZ_BAABHA010000004.1"/>
</dbReference>
<keyword evidence="5" id="KW-1185">Reference proteome</keyword>
<evidence type="ECO:0000256" key="2">
    <source>
        <dbReference type="SAM" id="SignalP"/>
    </source>
</evidence>
<evidence type="ECO:0000313" key="4">
    <source>
        <dbReference type="EMBL" id="GAA4380211.1"/>
    </source>
</evidence>
<keyword evidence="2" id="KW-0732">Signal</keyword>
<feature type="signal peptide" evidence="2">
    <location>
        <begin position="1"/>
        <end position="20"/>
    </location>
</feature>
<dbReference type="NCBIfam" id="TIGR04183">
    <property type="entry name" value="Por_Secre_tail"/>
    <property type="match status" value="1"/>
</dbReference>
<dbReference type="Pfam" id="PF02922">
    <property type="entry name" value="CBM_48"/>
    <property type="match status" value="1"/>
</dbReference>